<proteinExistence type="predicted"/>
<accession>A0ABQ8GFD7</accession>
<feature type="compositionally biased region" description="Basic and acidic residues" evidence="1">
    <location>
        <begin position="54"/>
        <end position="70"/>
    </location>
</feature>
<reference evidence="2 3" key="1">
    <citation type="journal article" date="2021" name="Nat. Commun.">
        <title>Genetic determinants of endophytism in the Arabidopsis root mycobiome.</title>
        <authorList>
            <person name="Mesny F."/>
            <person name="Miyauchi S."/>
            <person name="Thiergart T."/>
            <person name="Pickel B."/>
            <person name="Atanasova L."/>
            <person name="Karlsson M."/>
            <person name="Huettel B."/>
            <person name="Barry K.W."/>
            <person name="Haridas S."/>
            <person name="Chen C."/>
            <person name="Bauer D."/>
            <person name="Andreopoulos W."/>
            <person name="Pangilinan J."/>
            <person name="LaButti K."/>
            <person name="Riley R."/>
            <person name="Lipzen A."/>
            <person name="Clum A."/>
            <person name="Drula E."/>
            <person name="Henrissat B."/>
            <person name="Kohler A."/>
            <person name="Grigoriev I.V."/>
            <person name="Martin F.M."/>
            <person name="Hacquard S."/>
        </authorList>
    </citation>
    <scope>NUCLEOTIDE SEQUENCE [LARGE SCALE GENOMIC DNA]</scope>
    <source>
        <strain evidence="2 3">MPI-SDFR-AT-0080</strain>
    </source>
</reference>
<name>A0ABQ8GFD7_9PEZI</name>
<gene>
    <name evidence="2" type="ORF">B0J12DRAFT_738890</name>
</gene>
<evidence type="ECO:0000313" key="3">
    <source>
        <dbReference type="Proteomes" id="UP000774617"/>
    </source>
</evidence>
<feature type="compositionally biased region" description="Low complexity" evidence="1">
    <location>
        <begin position="71"/>
        <end position="81"/>
    </location>
</feature>
<keyword evidence="3" id="KW-1185">Reference proteome</keyword>
<organism evidence="2 3">
    <name type="scientific">Macrophomina phaseolina</name>
    <dbReference type="NCBI Taxonomy" id="35725"/>
    <lineage>
        <taxon>Eukaryota</taxon>
        <taxon>Fungi</taxon>
        <taxon>Dikarya</taxon>
        <taxon>Ascomycota</taxon>
        <taxon>Pezizomycotina</taxon>
        <taxon>Dothideomycetes</taxon>
        <taxon>Dothideomycetes incertae sedis</taxon>
        <taxon>Botryosphaeriales</taxon>
        <taxon>Botryosphaeriaceae</taxon>
        <taxon>Macrophomina</taxon>
    </lineage>
</organism>
<protein>
    <submittedName>
        <fullName evidence="2">Uncharacterized protein</fullName>
    </submittedName>
</protein>
<comment type="caution">
    <text evidence="2">The sequence shown here is derived from an EMBL/GenBank/DDBJ whole genome shotgun (WGS) entry which is preliminary data.</text>
</comment>
<evidence type="ECO:0000256" key="1">
    <source>
        <dbReference type="SAM" id="MobiDB-lite"/>
    </source>
</evidence>
<dbReference type="EMBL" id="JAGTJR010000009">
    <property type="protein sequence ID" value="KAH7054351.1"/>
    <property type="molecule type" value="Genomic_DNA"/>
</dbReference>
<evidence type="ECO:0000313" key="2">
    <source>
        <dbReference type="EMBL" id="KAH7054351.1"/>
    </source>
</evidence>
<dbReference type="Proteomes" id="UP000774617">
    <property type="component" value="Unassembled WGS sequence"/>
</dbReference>
<feature type="region of interest" description="Disordered" evidence="1">
    <location>
        <begin position="29"/>
        <end position="92"/>
    </location>
</feature>
<sequence>MGVDKSFYQRLFRVPVAPVGTNIHKKDDLSWLQPSADGPPEIAYPAVNGDEEDPYTHPYDRAKKAKETDKSSTTSSSGSVKGKSRKGDRQQE</sequence>